<dbReference type="InterPro" id="IPR012902">
    <property type="entry name" value="N_methyl_site"/>
</dbReference>
<evidence type="ECO:0000313" key="3">
    <source>
        <dbReference type="Proteomes" id="UP000319812"/>
    </source>
</evidence>
<dbReference type="OrthoDB" id="6194160at2"/>
<gene>
    <name evidence="2" type="primary">pilV</name>
    <name evidence="2" type="ORF">HHA01_21860</name>
</gene>
<keyword evidence="1" id="KW-1133">Transmembrane helix</keyword>
<sequence length="133" mass="13887">MVAVRAQQAFTLLEALIALVVLSVGLLGMASVQLESLHGAQLGYQRGLASLAAQDAVELLWSRLEAGGCPAPGATEATWQARWRDRLPGLEGEVALGGPGCSYRVTLEWSASRLAGDGSGALVYTTRLPEVAP</sequence>
<organism evidence="2 3">
    <name type="scientific">Halomonas halmophila</name>
    <dbReference type="NCBI Taxonomy" id="252"/>
    <lineage>
        <taxon>Bacteria</taxon>
        <taxon>Pseudomonadati</taxon>
        <taxon>Pseudomonadota</taxon>
        <taxon>Gammaproteobacteria</taxon>
        <taxon>Oceanospirillales</taxon>
        <taxon>Halomonadaceae</taxon>
        <taxon>Halomonas</taxon>
    </lineage>
</organism>
<dbReference type="RefSeq" id="WP_141320688.1">
    <property type="nucleotide sequence ID" value="NZ_BJOC01000030.1"/>
</dbReference>
<accession>A0A4Y4EZE3</accession>
<dbReference type="Proteomes" id="UP000319812">
    <property type="component" value="Unassembled WGS sequence"/>
</dbReference>
<proteinExistence type="predicted"/>
<keyword evidence="3" id="KW-1185">Reference proteome</keyword>
<dbReference type="EMBL" id="BJOC01000030">
    <property type="protein sequence ID" value="GED23209.1"/>
    <property type="molecule type" value="Genomic_DNA"/>
</dbReference>
<comment type="caution">
    <text evidence="2">The sequence shown here is derived from an EMBL/GenBank/DDBJ whole genome shotgun (WGS) entry which is preliminary data.</text>
</comment>
<keyword evidence="1" id="KW-0812">Transmembrane</keyword>
<reference evidence="2 3" key="1">
    <citation type="submission" date="2019-06" db="EMBL/GenBank/DDBJ databases">
        <title>Whole genome shotgun sequence of Halomonas halmophila NBRC 15537.</title>
        <authorList>
            <person name="Hosoyama A."/>
            <person name="Uohara A."/>
            <person name="Ohji S."/>
            <person name="Ichikawa N."/>
        </authorList>
    </citation>
    <scope>NUCLEOTIDE SEQUENCE [LARGE SCALE GENOMIC DNA]</scope>
    <source>
        <strain evidence="2 3">NBRC 15537</strain>
    </source>
</reference>
<dbReference type="Pfam" id="PF07963">
    <property type="entry name" value="N_methyl"/>
    <property type="match status" value="1"/>
</dbReference>
<keyword evidence="1" id="KW-0472">Membrane</keyword>
<protein>
    <submittedName>
        <fullName evidence="2">Type IV pilus modification protein PilV</fullName>
    </submittedName>
</protein>
<evidence type="ECO:0000256" key="1">
    <source>
        <dbReference type="SAM" id="Phobius"/>
    </source>
</evidence>
<dbReference type="NCBIfam" id="TIGR02532">
    <property type="entry name" value="IV_pilin_GFxxxE"/>
    <property type="match status" value="1"/>
</dbReference>
<evidence type="ECO:0000313" key="2">
    <source>
        <dbReference type="EMBL" id="GED23209.1"/>
    </source>
</evidence>
<name>A0A4Y4EZE3_9GAMM</name>
<feature type="transmembrane region" description="Helical" evidence="1">
    <location>
        <begin position="12"/>
        <end position="32"/>
    </location>
</feature>
<dbReference type="AlphaFoldDB" id="A0A4Y4EZE3"/>